<dbReference type="Proteomes" id="UP001177021">
    <property type="component" value="Unassembled WGS sequence"/>
</dbReference>
<accession>A0ACB0I9K0</accession>
<name>A0ACB0I9K0_TRIPR</name>
<organism evidence="1 2">
    <name type="scientific">Trifolium pratense</name>
    <name type="common">Red clover</name>
    <dbReference type="NCBI Taxonomy" id="57577"/>
    <lineage>
        <taxon>Eukaryota</taxon>
        <taxon>Viridiplantae</taxon>
        <taxon>Streptophyta</taxon>
        <taxon>Embryophyta</taxon>
        <taxon>Tracheophyta</taxon>
        <taxon>Spermatophyta</taxon>
        <taxon>Magnoliopsida</taxon>
        <taxon>eudicotyledons</taxon>
        <taxon>Gunneridae</taxon>
        <taxon>Pentapetalae</taxon>
        <taxon>rosids</taxon>
        <taxon>fabids</taxon>
        <taxon>Fabales</taxon>
        <taxon>Fabaceae</taxon>
        <taxon>Papilionoideae</taxon>
        <taxon>50 kb inversion clade</taxon>
        <taxon>NPAAA clade</taxon>
        <taxon>Hologalegina</taxon>
        <taxon>IRL clade</taxon>
        <taxon>Trifolieae</taxon>
        <taxon>Trifolium</taxon>
    </lineage>
</organism>
<evidence type="ECO:0000313" key="1">
    <source>
        <dbReference type="EMBL" id="CAJ2628711.1"/>
    </source>
</evidence>
<protein>
    <submittedName>
        <fullName evidence="1">Uncharacterized protein</fullName>
    </submittedName>
</protein>
<comment type="caution">
    <text evidence="1">The sequence shown here is derived from an EMBL/GenBank/DDBJ whole genome shotgun (WGS) entry which is preliminary data.</text>
</comment>
<dbReference type="EMBL" id="CASHSV030000001">
    <property type="protein sequence ID" value="CAJ2628711.1"/>
    <property type="molecule type" value="Genomic_DNA"/>
</dbReference>
<reference evidence="1" key="1">
    <citation type="submission" date="2023-10" db="EMBL/GenBank/DDBJ databases">
        <authorList>
            <person name="Rodriguez Cubillos JULIANA M."/>
            <person name="De Vega J."/>
        </authorList>
    </citation>
    <scope>NUCLEOTIDE SEQUENCE</scope>
</reference>
<proteinExistence type="predicted"/>
<evidence type="ECO:0000313" key="2">
    <source>
        <dbReference type="Proteomes" id="UP001177021"/>
    </source>
</evidence>
<sequence length="165" mass="18857">MAKISSRDVREIVENLSSEKVKPREEGIKLLNSWLEGERSYNFCKFIGLSTSKLRPDEVPHSETWPFLVSLVIKASSLEISSSKRRNPKMIYAKTLRLIVQRAEAAKYSGKILPLSSVVKPLFNHVWDVLSNVPSFQSEYGIILRHLLAVRDYSFQMRKPGDAVH</sequence>
<keyword evidence="2" id="KW-1185">Reference proteome</keyword>
<gene>
    <name evidence="1" type="ORF">MILVUS5_LOCUS861</name>
</gene>